<keyword evidence="8" id="KW-1185">Reference proteome</keyword>
<organism evidence="7 8">
    <name type="scientific">Catenisphaera adipataccumulans</name>
    <dbReference type="NCBI Taxonomy" id="700500"/>
    <lineage>
        <taxon>Bacteria</taxon>
        <taxon>Bacillati</taxon>
        <taxon>Bacillota</taxon>
        <taxon>Erysipelotrichia</taxon>
        <taxon>Erysipelotrichales</taxon>
        <taxon>Erysipelotrichaceae</taxon>
        <taxon>Catenisphaera</taxon>
    </lineage>
</organism>
<dbReference type="EMBL" id="JACHHK010000003">
    <property type="protein sequence ID" value="MBB5182922.1"/>
    <property type="molecule type" value="Genomic_DNA"/>
</dbReference>
<dbReference type="CDD" id="cd00609">
    <property type="entry name" value="AAT_like"/>
    <property type="match status" value="1"/>
</dbReference>
<dbReference type="SUPFAM" id="SSF53383">
    <property type="entry name" value="PLP-dependent transferases"/>
    <property type="match status" value="1"/>
</dbReference>
<evidence type="ECO:0000259" key="6">
    <source>
        <dbReference type="PROSITE" id="PS50949"/>
    </source>
</evidence>
<dbReference type="CDD" id="cd07377">
    <property type="entry name" value="WHTH_GntR"/>
    <property type="match status" value="1"/>
</dbReference>
<keyword evidence="7" id="KW-0808">Transferase</keyword>
<dbReference type="InterPro" id="IPR015421">
    <property type="entry name" value="PyrdxlP-dep_Trfase_major"/>
</dbReference>
<dbReference type="GO" id="GO:0003700">
    <property type="term" value="F:DNA-binding transcription factor activity"/>
    <property type="evidence" value="ECO:0007669"/>
    <property type="project" value="InterPro"/>
</dbReference>
<dbReference type="InterPro" id="IPR015424">
    <property type="entry name" value="PyrdxlP-dep_Trfase"/>
</dbReference>
<keyword evidence="3" id="KW-0805">Transcription regulation</keyword>
<dbReference type="PROSITE" id="PS50949">
    <property type="entry name" value="HTH_GNTR"/>
    <property type="match status" value="1"/>
</dbReference>
<dbReference type="AlphaFoldDB" id="A0A7W8CWK0"/>
<feature type="domain" description="HTH gntR-type" evidence="6">
    <location>
        <begin position="12"/>
        <end position="80"/>
    </location>
</feature>
<dbReference type="InterPro" id="IPR036390">
    <property type="entry name" value="WH_DNA-bd_sf"/>
</dbReference>
<accession>A0A7W8CWK0</accession>
<reference evidence="7 8" key="1">
    <citation type="submission" date="2020-08" db="EMBL/GenBank/DDBJ databases">
        <title>Genomic Encyclopedia of Type Strains, Phase IV (KMG-IV): sequencing the most valuable type-strain genomes for metagenomic binning, comparative biology and taxonomic classification.</title>
        <authorList>
            <person name="Goeker M."/>
        </authorList>
    </citation>
    <scope>NUCLEOTIDE SEQUENCE [LARGE SCALE GENOMIC DNA]</scope>
    <source>
        <strain evidence="7 8">DSM 25799</strain>
    </source>
</reference>
<dbReference type="PANTHER" id="PTHR46577">
    <property type="entry name" value="HTH-TYPE TRANSCRIPTIONAL REGULATORY PROTEIN GABR"/>
    <property type="match status" value="1"/>
</dbReference>
<protein>
    <submittedName>
        <fullName evidence="7">GntR family transcriptional regulator/MocR family aminotransferase</fullName>
    </submittedName>
</protein>
<dbReference type="GO" id="GO:0008483">
    <property type="term" value="F:transaminase activity"/>
    <property type="evidence" value="ECO:0007669"/>
    <property type="project" value="UniProtKB-KW"/>
</dbReference>
<dbReference type="PANTHER" id="PTHR46577:SF1">
    <property type="entry name" value="HTH-TYPE TRANSCRIPTIONAL REGULATORY PROTEIN GABR"/>
    <property type="match status" value="1"/>
</dbReference>
<name>A0A7W8CWK0_9FIRM</name>
<dbReference type="Gene3D" id="3.40.640.10">
    <property type="entry name" value="Type I PLP-dependent aspartate aminotransferase-like (Major domain)"/>
    <property type="match status" value="1"/>
</dbReference>
<evidence type="ECO:0000256" key="3">
    <source>
        <dbReference type="ARBA" id="ARBA00023015"/>
    </source>
</evidence>
<evidence type="ECO:0000313" key="7">
    <source>
        <dbReference type="EMBL" id="MBB5182922.1"/>
    </source>
</evidence>
<evidence type="ECO:0000256" key="2">
    <source>
        <dbReference type="ARBA" id="ARBA00022898"/>
    </source>
</evidence>
<comment type="caution">
    <text evidence="7">The sequence shown here is derived from an EMBL/GenBank/DDBJ whole genome shotgun (WGS) entry which is preliminary data.</text>
</comment>
<comment type="similarity">
    <text evidence="1">In the C-terminal section; belongs to the class-I pyridoxal-phosphate-dependent aminotransferase family.</text>
</comment>
<gene>
    <name evidence="7" type="ORF">HNQ47_000942</name>
</gene>
<dbReference type="InterPro" id="IPR036388">
    <property type="entry name" value="WH-like_DNA-bd_sf"/>
</dbReference>
<dbReference type="Gene3D" id="1.10.10.10">
    <property type="entry name" value="Winged helix-like DNA-binding domain superfamily/Winged helix DNA-binding domain"/>
    <property type="match status" value="1"/>
</dbReference>
<keyword evidence="4" id="KW-0238">DNA-binding</keyword>
<dbReference type="GO" id="GO:0030170">
    <property type="term" value="F:pyridoxal phosphate binding"/>
    <property type="evidence" value="ECO:0007669"/>
    <property type="project" value="InterPro"/>
</dbReference>
<dbReference type="InterPro" id="IPR051446">
    <property type="entry name" value="HTH_trans_reg/aminotransferase"/>
</dbReference>
<dbReference type="InterPro" id="IPR004839">
    <property type="entry name" value="Aminotransferase_I/II_large"/>
</dbReference>
<evidence type="ECO:0000313" key="8">
    <source>
        <dbReference type="Proteomes" id="UP000539953"/>
    </source>
</evidence>
<dbReference type="RefSeq" id="WP_183328048.1">
    <property type="nucleotide sequence ID" value="NZ_JACHHK010000003.1"/>
</dbReference>
<evidence type="ECO:0000256" key="1">
    <source>
        <dbReference type="ARBA" id="ARBA00005384"/>
    </source>
</evidence>
<evidence type="ECO:0000256" key="4">
    <source>
        <dbReference type="ARBA" id="ARBA00023125"/>
    </source>
</evidence>
<evidence type="ECO:0000256" key="5">
    <source>
        <dbReference type="ARBA" id="ARBA00023163"/>
    </source>
</evidence>
<dbReference type="Pfam" id="PF00392">
    <property type="entry name" value="GntR"/>
    <property type="match status" value="1"/>
</dbReference>
<keyword evidence="2" id="KW-0663">Pyridoxal phosphate</keyword>
<dbReference type="InterPro" id="IPR000524">
    <property type="entry name" value="Tscrpt_reg_HTH_GntR"/>
</dbReference>
<dbReference type="SUPFAM" id="SSF46785">
    <property type="entry name" value="Winged helix' DNA-binding domain"/>
    <property type="match status" value="1"/>
</dbReference>
<dbReference type="Pfam" id="PF00155">
    <property type="entry name" value="Aminotran_1_2"/>
    <property type="match status" value="1"/>
</dbReference>
<sequence>MLTYSFVEKGSDPLYDYLYKCIRNDILQGKLKAGEKLPSKRGFAKNLGVSTITIENAYNQLQTEGYIFSKPKKGYFVCDVSRQVPEPIKPSKTYEVSVPAEYSVDFVTSRTRSENFPFSIWSHFMRQQLSEHQSELMSNSPAGGSLILRQAIADHLWQFHGLKAEPEQIIIGAGTEYLYGLLVQLLGLDRSYAIEDPGYRKIEQVYQAYHVTCRHIPMDESGIRVDQLEKTDAQVVHISPSHHFPTGIVMPVARRYELLGWAAKSDSRYIIEDDYDSEFRMKGRPIPTLQSMDVQEKVIYMNTFTKTLSSTIRISYMVLPRPLVRQFYDTLDFYTCTVSNFEQYTLAAFINKGYFERHITRMRNDYRRQRDAIIHAIAAGPFAKNVTILRQEAGLHFLIKVKTNRDDRIICEQAAKQGIRISALADYYTGPVPPEAVHTFVLNYASVDAEKASAALLVLWQIMA</sequence>
<dbReference type="Proteomes" id="UP000539953">
    <property type="component" value="Unassembled WGS sequence"/>
</dbReference>
<dbReference type="SMART" id="SM00345">
    <property type="entry name" value="HTH_GNTR"/>
    <property type="match status" value="1"/>
</dbReference>
<proteinExistence type="inferred from homology"/>
<dbReference type="GO" id="GO:0003677">
    <property type="term" value="F:DNA binding"/>
    <property type="evidence" value="ECO:0007669"/>
    <property type="project" value="UniProtKB-KW"/>
</dbReference>
<keyword evidence="5" id="KW-0804">Transcription</keyword>
<keyword evidence="7" id="KW-0032">Aminotransferase</keyword>